<dbReference type="Proteomes" id="UP000655570">
    <property type="component" value="Unassembled WGS sequence"/>
</dbReference>
<sequence length="395" mass="41607">MRVLVLDHTGALGGAELALVRTCEALGPDVDVRVLLFADGPLRDRLESLGVRVEVLPLDPDLNELDRATVARAAPAHARSVARLLAFEVRLARRVRELRPDVVHTTSLKADLLGIVPARVARRPLVWHVHDRISDDYLARHLVTAVRALSRLADAVVVNSHATAATLPGPVTIAYPGFTPDQATGEAVHRAPRPPVVGLVGRYAPTKGQLELVRAAATVLERHPEARFRFVGAPFFGAEGYVESVRAEARRLGVDEAVTWTGFAEDPRAEIDGLTVLVHASPVPEPFGQVVVEAMVRGVPVVATAAGGVPEILDPDGAVTDVPAPGTVHESDLGLLVAPGDVAGLAAAVVAVLGDPVAAGRRADRAHLSATTRFSVASTAGTLSDVWERVTAGGR</sequence>
<keyword evidence="5" id="KW-1185">Reference proteome</keyword>
<dbReference type="Gene3D" id="3.40.50.2000">
    <property type="entry name" value="Glycogen Phosphorylase B"/>
    <property type="match status" value="2"/>
</dbReference>
<dbReference type="RefSeq" id="WP_191800417.1">
    <property type="nucleotide sequence ID" value="NZ_JACSQF010000001.1"/>
</dbReference>
<dbReference type="Pfam" id="PF13579">
    <property type="entry name" value="Glyco_trans_4_4"/>
    <property type="match status" value="1"/>
</dbReference>
<evidence type="ECO:0000313" key="4">
    <source>
        <dbReference type="EMBL" id="MBD7979438.1"/>
    </source>
</evidence>
<dbReference type="EMBL" id="JACSQF010000001">
    <property type="protein sequence ID" value="MBD7979438.1"/>
    <property type="molecule type" value="Genomic_DNA"/>
</dbReference>
<dbReference type="PANTHER" id="PTHR12526:SF510">
    <property type="entry name" value="D-INOSITOL 3-PHOSPHATE GLYCOSYLTRANSFERASE"/>
    <property type="match status" value="1"/>
</dbReference>
<name>A0ABR8TVF2_9CELL</name>
<dbReference type="Pfam" id="PF13692">
    <property type="entry name" value="Glyco_trans_1_4"/>
    <property type="match status" value="1"/>
</dbReference>
<evidence type="ECO:0000256" key="1">
    <source>
        <dbReference type="ARBA" id="ARBA00022676"/>
    </source>
</evidence>
<organism evidence="4 5">
    <name type="scientific">Oerskovia merdavium</name>
    <dbReference type="NCBI Taxonomy" id="2762227"/>
    <lineage>
        <taxon>Bacteria</taxon>
        <taxon>Bacillati</taxon>
        <taxon>Actinomycetota</taxon>
        <taxon>Actinomycetes</taxon>
        <taxon>Micrococcales</taxon>
        <taxon>Cellulomonadaceae</taxon>
        <taxon>Oerskovia</taxon>
    </lineage>
</organism>
<dbReference type="PANTHER" id="PTHR12526">
    <property type="entry name" value="GLYCOSYLTRANSFERASE"/>
    <property type="match status" value="1"/>
</dbReference>
<protein>
    <submittedName>
        <fullName evidence="4">Glycosyltransferase</fullName>
    </submittedName>
</protein>
<evidence type="ECO:0000259" key="3">
    <source>
        <dbReference type="Pfam" id="PF13579"/>
    </source>
</evidence>
<keyword evidence="1" id="KW-0328">Glycosyltransferase</keyword>
<gene>
    <name evidence="4" type="ORF">H9641_01710</name>
</gene>
<accession>A0ABR8TVF2</accession>
<dbReference type="InterPro" id="IPR028098">
    <property type="entry name" value="Glyco_trans_4-like_N"/>
</dbReference>
<reference evidence="4 5" key="1">
    <citation type="submission" date="2020-08" db="EMBL/GenBank/DDBJ databases">
        <title>A Genomic Blueprint of the Chicken Gut Microbiome.</title>
        <authorList>
            <person name="Gilroy R."/>
            <person name="Ravi A."/>
            <person name="Getino M."/>
            <person name="Pursley I."/>
            <person name="Horton D.L."/>
            <person name="Alikhan N.-F."/>
            <person name="Baker D."/>
            <person name="Gharbi K."/>
            <person name="Hall N."/>
            <person name="Watson M."/>
            <person name="Adriaenssens E.M."/>
            <person name="Foster-Nyarko E."/>
            <person name="Jarju S."/>
            <person name="Secka A."/>
            <person name="Antonio M."/>
            <person name="Oren A."/>
            <person name="Chaudhuri R."/>
            <person name="La Ragione R.M."/>
            <person name="Hildebrand F."/>
            <person name="Pallen M.J."/>
        </authorList>
    </citation>
    <scope>NUCLEOTIDE SEQUENCE [LARGE SCALE GENOMIC DNA]</scope>
    <source>
        <strain evidence="4 5">Sa2CUA9</strain>
    </source>
</reference>
<evidence type="ECO:0000313" key="5">
    <source>
        <dbReference type="Proteomes" id="UP000655570"/>
    </source>
</evidence>
<comment type="caution">
    <text evidence="4">The sequence shown here is derived from an EMBL/GenBank/DDBJ whole genome shotgun (WGS) entry which is preliminary data.</text>
</comment>
<evidence type="ECO:0000256" key="2">
    <source>
        <dbReference type="ARBA" id="ARBA00022679"/>
    </source>
</evidence>
<dbReference type="SUPFAM" id="SSF53756">
    <property type="entry name" value="UDP-Glycosyltransferase/glycogen phosphorylase"/>
    <property type="match status" value="1"/>
</dbReference>
<proteinExistence type="predicted"/>
<keyword evidence="2" id="KW-0808">Transferase</keyword>
<feature type="domain" description="Glycosyltransferase subfamily 4-like N-terminal" evidence="3">
    <location>
        <begin position="13"/>
        <end position="167"/>
    </location>
</feature>